<dbReference type="GO" id="GO:0005524">
    <property type="term" value="F:ATP binding"/>
    <property type="evidence" value="ECO:0007669"/>
    <property type="project" value="UniProtKB-UniRule"/>
</dbReference>
<gene>
    <name evidence="9" type="ORF">MNEG_2510</name>
</gene>
<dbReference type="Proteomes" id="UP000054498">
    <property type="component" value="Unassembled WGS sequence"/>
</dbReference>
<evidence type="ECO:0000313" key="9">
    <source>
        <dbReference type="EMBL" id="KIZ05453.1"/>
    </source>
</evidence>
<name>A0A0D2K4R2_9CHLO</name>
<dbReference type="InterPro" id="IPR001245">
    <property type="entry name" value="Ser-Thr/Tyr_kinase_cat_dom"/>
</dbReference>
<evidence type="ECO:0000259" key="8">
    <source>
        <dbReference type="PROSITE" id="PS50011"/>
    </source>
</evidence>
<dbReference type="SMART" id="SM00220">
    <property type="entry name" value="S_TKc"/>
    <property type="match status" value="1"/>
</dbReference>
<proteinExistence type="predicted"/>
<feature type="region of interest" description="Disordered" evidence="7">
    <location>
        <begin position="168"/>
        <end position="193"/>
    </location>
</feature>
<evidence type="ECO:0000256" key="2">
    <source>
        <dbReference type="ARBA" id="ARBA00022679"/>
    </source>
</evidence>
<keyword evidence="3 6" id="KW-0547">Nucleotide-binding</keyword>
<dbReference type="SUPFAM" id="SSF56112">
    <property type="entry name" value="Protein kinase-like (PK-like)"/>
    <property type="match status" value="1"/>
</dbReference>
<dbReference type="OrthoDB" id="543250at2759"/>
<evidence type="ECO:0000256" key="6">
    <source>
        <dbReference type="PROSITE-ProRule" id="PRU10141"/>
    </source>
</evidence>
<dbReference type="InterPro" id="IPR051681">
    <property type="entry name" value="Ser/Thr_Kinases-Pseudokinases"/>
</dbReference>
<evidence type="ECO:0000256" key="1">
    <source>
        <dbReference type="ARBA" id="ARBA00022527"/>
    </source>
</evidence>
<evidence type="ECO:0000256" key="5">
    <source>
        <dbReference type="ARBA" id="ARBA00022840"/>
    </source>
</evidence>
<feature type="compositionally biased region" description="Gly residues" evidence="7">
    <location>
        <begin position="169"/>
        <end position="179"/>
    </location>
</feature>
<sequence length="1257" mass="124219">MALCGVAAAGGPEVVEALAKEPAALAALRRAVKHCGGDGGGAGAADDAARALCAVALARWSRAAAADGDGGGADARAGEEAMAALCWAVLENGAAAGWAAGDPAALSALVGAVGLGRGTPAAAASAAKALGGLARRSAALASQLAQAPGLVTNLAGAIGAAAAAEAGGKDGGGNGGGGGGDDDGGGDGGGGGEQALAAAAARALRDVTGHAAAAGGDTESLQLVWDSPGALPAIVGAVGGRGAAAEHAAWTIGNLAFNKALAEALAADPATVPALAAAAASGGPASAPAARALRRVAASSVRAAFSVGAQPGVLTALVAAVGGARSPAEAAAAAAAAAHPRPPPSGPLGPAAAPPAASDAIALSDAAEHAAWALHAVASRGRDLARRVAGASPHALAALLAAAGARGAAAEPAAAALRAVTLEDEGIARRVARLPLALETLTGVVRAGGAAAEQAAWVIAHVTLEETARAQELQQLLVLAGPGGALPALPAAAGLLARELAADLVAIWGFAADNAPCAALLAVHGDCAGALSPSAAAHQGVGACACACTGACGCAAGQAASTLSDVVPQLQQAGLRGIEHALIGPASAPAGLLLVARRGPASEPVAGWAEVLLRTAACGMLQHVRAAEVRLVCNVLSQLQSAESPYAAVQAVLKGARGFLRQVDGLITTNPRIALLRGAGTQGSGAGAVCGMSSITAENAVLFELAPYPHFGSEASQWSESEADTRAGDGAGAAPLLMGLEQTLLAAAVGMRRPQVIEDTLLLMQGRPGTAARDVFGQCSRPVASIAVLPLLVAGRAPLGALYVPSERRCSFADALGPLQEFARVVAPQLERALQGHMGALEAGATQQASGWVDACGGGALARSCSNGSSISTDAATPTKAEAASACVFKHGSLARLDSGALLQALQEEVQVAVNRSLPGALPGAHKELSLAECIGRGGFGRVFRGKWQATPAAIKIMSANMDDSARSAAAMEMAVLSVVHHPNVVQLYSCLTDMVEVPAAPQAGCEAGPVPATAPSTSSCSSVMGAAAFSKVTYRRLLPIEAACGVEPSCNILVLEYCDRGSLRSAVRAGEFHNKQPSGAGSQRADVGAMVWALLDVARALQHLHAMHVLHGDVKLDNVLIKTEPSCPRGFVCKLADFGLAKVLSGGSATNRDCGGTLTHLAPEMFEPGSRITAAVDVYAFGVMMVELYTRSKWNSHWGMKRRAPGSEGVGACPVLPAGAPPEYARLSEDCCRAEPADRPALSEVVRRLEAALAAA</sequence>
<dbReference type="GO" id="GO:0004674">
    <property type="term" value="F:protein serine/threonine kinase activity"/>
    <property type="evidence" value="ECO:0007669"/>
    <property type="project" value="UniProtKB-KW"/>
</dbReference>
<dbReference type="AlphaFoldDB" id="A0A0D2K4R2"/>
<dbReference type="PROSITE" id="PS50011">
    <property type="entry name" value="PROTEIN_KINASE_DOM"/>
    <property type="match status" value="1"/>
</dbReference>
<reference evidence="9 10" key="1">
    <citation type="journal article" date="2013" name="BMC Genomics">
        <title>Reconstruction of the lipid metabolism for the microalga Monoraphidium neglectum from its genome sequence reveals characteristics suitable for biofuel production.</title>
        <authorList>
            <person name="Bogen C."/>
            <person name="Al-Dilaimi A."/>
            <person name="Albersmeier A."/>
            <person name="Wichmann J."/>
            <person name="Grundmann M."/>
            <person name="Rupp O."/>
            <person name="Lauersen K.J."/>
            <person name="Blifernez-Klassen O."/>
            <person name="Kalinowski J."/>
            <person name="Goesmann A."/>
            <person name="Mussgnug J.H."/>
            <person name="Kruse O."/>
        </authorList>
    </citation>
    <scope>NUCLEOTIDE SEQUENCE [LARGE SCALE GENOMIC DNA]</scope>
    <source>
        <strain evidence="9 10">SAG 48.87</strain>
    </source>
</reference>
<dbReference type="Gene3D" id="3.30.200.20">
    <property type="entry name" value="Phosphorylase Kinase, domain 1"/>
    <property type="match status" value="1"/>
</dbReference>
<keyword evidence="10" id="KW-1185">Reference proteome</keyword>
<keyword evidence="1" id="KW-0723">Serine/threonine-protein kinase</keyword>
<dbReference type="PROSITE" id="PS00108">
    <property type="entry name" value="PROTEIN_KINASE_ST"/>
    <property type="match status" value="1"/>
</dbReference>
<dbReference type="Pfam" id="PF07714">
    <property type="entry name" value="PK_Tyr_Ser-Thr"/>
    <property type="match status" value="2"/>
</dbReference>
<organism evidence="9 10">
    <name type="scientific">Monoraphidium neglectum</name>
    <dbReference type="NCBI Taxonomy" id="145388"/>
    <lineage>
        <taxon>Eukaryota</taxon>
        <taxon>Viridiplantae</taxon>
        <taxon>Chlorophyta</taxon>
        <taxon>core chlorophytes</taxon>
        <taxon>Chlorophyceae</taxon>
        <taxon>CS clade</taxon>
        <taxon>Sphaeropleales</taxon>
        <taxon>Selenastraceae</taxon>
        <taxon>Monoraphidium</taxon>
    </lineage>
</organism>
<dbReference type="InterPro" id="IPR008271">
    <property type="entry name" value="Ser/Thr_kinase_AS"/>
</dbReference>
<accession>A0A0D2K4R2</accession>
<dbReference type="EMBL" id="KK100504">
    <property type="protein sequence ID" value="KIZ05453.1"/>
    <property type="molecule type" value="Genomic_DNA"/>
</dbReference>
<evidence type="ECO:0000256" key="3">
    <source>
        <dbReference type="ARBA" id="ARBA00022741"/>
    </source>
</evidence>
<keyword evidence="4" id="KW-0418">Kinase</keyword>
<keyword evidence="2" id="KW-0808">Transferase</keyword>
<dbReference type="GeneID" id="25735388"/>
<dbReference type="KEGG" id="mng:MNEG_2510"/>
<dbReference type="PANTHER" id="PTHR44329:SF214">
    <property type="entry name" value="PROTEIN KINASE DOMAIN-CONTAINING PROTEIN"/>
    <property type="match status" value="1"/>
</dbReference>
<dbReference type="InterPro" id="IPR011009">
    <property type="entry name" value="Kinase-like_dom_sf"/>
</dbReference>
<dbReference type="Gene3D" id="1.10.510.10">
    <property type="entry name" value="Transferase(Phosphotransferase) domain 1"/>
    <property type="match status" value="1"/>
</dbReference>
<dbReference type="PANTHER" id="PTHR44329">
    <property type="entry name" value="SERINE/THREONINE-PROTEIN KINASE TNNI3K-RELATED"/>
    <property type="match status" value="1"/>
</dbReference>
<keyword evidence="5 6" id="KW-0067">ATP-binding</keyword>
<feature type="binding site" evidence="6">
    <location>
        <position position="956"/>
    </location>
    <ligand>
        <name>ATP</name>
        <dbReference type="ChEBI" id="CHEBI:30616"/>
    </ligand>
</feature>
<evidence type="ECO:0000256" key="4">
    <source>
        <dbReference type="ARBA" id="ARBA00022777"/>
    </source>
</evidence>
<dbReference type="RefSeq" id="XP_013904472.1">
    <property type="nucleotide sequence ID" value="XM_014049018.1"/>
</dbReference>
<dbReference type="PROSITE" id="PS00107">
    <property type="entry name" value="PROTEIN_KINASE_ATP"/>
    <property type="match status" value="1"/>
</dbReference>
<evidence type="ECO:0000256" key="7">
    <source>
        <dbReference type="SAM" id="MobiDB-lite"/>
    </source>
</evidence>
<dbReference type="InterPro" id="IPR017441">
    <property type="entry name" value="Protein_kinase_ATP_BS"/>
</dbReference>
<protein>
    <submittedName>
        <fullName evidence="9">Cyclic GMP-binding protein C</fullName>
    </submittedName>
</protein>
<feature type="domain" description="Protein kinase" evidence="8">
    <location>
        <begin position="929"/>
        <end position="1254"/>
    </location>
</feature>
<dbReference type="InterPro" id="IPR000719">
    <property type="entry name" value="Prot_kinase_dom"/>
</dbReference>
<evidence type="ECO:0000313" key="10">
    <source>
        <dbReference type="Proteomes" id="UP000054498"/>
    </source>
</evidence>
<dbReference type="STRING" id="145388.A0A0D2K4R2"/>
<feature type="region of interest" description="Disordered" evidence="7">
    <location>
        <begin position="333"/>
        <end position="354"/>
    </location>
</feature>